<keyword evidence="3" id="KW-0238">DNA-binding</keyword>
<accession>A0A6J6UYK8</accession>
<dbReference type="InterPro" id="IPR029060">
    <property type="entry name" value="PIN-like_dom_sf"/>
</dbReference>
<sequence length="296" mass="32539">MKLLLDTASLWYRAYFGMPDTLVSPEGMPVHLIRGVTDMVARLITKYDPTEIAVCLDSDWRPSWRVELIPEYKAHRVDADDEVVEESMSAQIPILLELFAAAGFPLIGVSNYEADDVIATLAHVSTLPVMVVTGDRDLFQLVDDERSIKVAYLAKGVSAHDVVDEKWIENKYGIPGKRYGLFALLRGDPSDGLPGVKGIGEKSAALLANAFDSVDDIVAAARVGHDQLPPPIQKKILAGLDYLERAPKVVACALDVPLPHLDLKRPEEWDASHMKKLQKEFGLGASVDRLFAALAR</sequence>
<evidence type="ECO:0000313" key="7">
    <source>
        <dbReference type="EMBL" id="CAB4900961.1"/>
    </source>
</evidence>
<dbReference type="InterPro" id="IPR038969">
    <property type="entry name" value="FEN"/>
</dbReference>
<proteinExistence type="predicted"/>
<dbReference type="CDD" id="cd09898">
    <property type="entry name" value="H3TH_53EXO"/>
    <property type="match status" value="1"/>
</dbReference>
<dbReference type="GO" id="GO:0003677">
    <property type="term" value="F:DNA binding"/>
    <property type="evidence" value="ECO:0007669"/>
    <property type="project" value="UniProtKB-KW"/>
</dbReference>
<dbReference type="CDD" id="cd09859">
    <property type="entry name" value="PIN_53EXO"/>
    <property type="match status" value="1"/>
</dbReference>
<dbReference type="InterPro" id="IPR008918">
    <property type="entry name" value="HhH2"/>
</dbReference>
<dbReference type="Gene3D" id="3.40.50.1010">
    <property type="entry name" value="5'-nuclease"/>
    <property type="match status" value="1"/>
</dbReference>
<dbReference type="GO" id="GO:0008409">
    <property type="term" value="F:5'-3' exonuclease activity"/>
    <property type="evidence" value="ECO:0007669"/>
    <property type="project" value="InterPro"/>
</dbReference>
<dbReference type="GO" id="GO:0033567">
    <property type="term" value="P:DNA replication, Okazaki fragment processing"/>
    <property type="evidence" value="ECO:0007669"/>
    <property type="project" value="InterPro"/>
</dbReference>
<dbReference type="SMART" id="SM00475">
    <property type="entry name" value="53EXOc"/>
    <property type="match status" value="1"/>
</dbReference>
<dbReference type="Pfam" id="PF01367">
    <property type="entry name" value="5_3_exonuc"/>
    <property type="match status" value="1"/>
</dbReference>
<name>A0A6J6UYK8_9ZZZZ</name>
<evidence type="ECO:0000256" key="3">
    <source>
        <dbReference type="ARBA" id="ARBA00023125"/>
    </source>
</evidence>
<organism evidence="6">
    <name type="scientific">freshwater metagenome</name>
    <dbReference type="NCBI Taxonomy" id="449393"/>
    <lineage>
        <taxon>unclassified sequences</taxon>
        <taxon>metagenomes</taxon>
        <taxon>ecological metagenomes</taxon>
    </lineage>
</organism>
<gene>
    <name evidence="5" type="ORF">UFOPK2593_00277</name>
    <name evidence="6" type="ORF">UFOPK2894_00106</name>
    <name evidence="7" type="ORF">UFOPK3492_00939</name>
    <name evidence="8" type="ORF">UFOPK4295_00927</name>
</gene>
<dbReference type="EMBL" id="CAFBMD010000073">
    <property type="protein sequence ID" value="CAB4900961.1"/>
    <property type="molecule type" value="Genomic_DNA"/>
</dbReference>
<reference evidence="6" key="1">
    <citation type="submission" date="2020-05" db="EMBL/GenBank/DDBJ databases">
        <authorList>
            <person name="Chiriac C."/>
            <person name="Salcher M."/>
            <person name="Ghai R."/>
            <person name="Kavagutti S V."/>
        </authorList>
    </citation>
    <scope>NUCLEOTIDE SEQUENCE</scope>
</reference>
<dbReference type="PANTHER" id="PTHR42646">
    <property type="entry name" value="FLAP ENDONUCLEASE XNI"/>
    <property type="match status" value="1"/>
</dbReference>
<evidence type="ECO:0000313" key="6">
    <source>
        <dbReference type="EMBL" id="CAB4764404.1"/>
    </source>
</evidence>
<dbReference type="Pfam" id="PF02739">
    <property type="entry name" value="5_3_exonuc_N"/>
    <property type="match status" value="1"/>
</dbReference>
<keyword evidence="2" id="KW-0378">Hydrolase</keyword>
<dbReference type="InterPro" id="IPR002421">
    <property type="entry name" value="5-3_exonuclease"/>
</dbReference>
<dbReference type="SMART" id="SM00279">
    <property type="entry name" value="HhH2"/>
    <property type="match status" value="1"/>
</dbReference>
<dbReference type="PANTHER" id="PTHR42646:SF2">
    <property type="entry name" value="5'-3' EXONUCLEASE FAMILY PROTEIN"/>
    <property type="match status" value="1"/>
</dbReference>
<evidence type="ECO:0000256" key="2">
    <source>
        <dbReference type="ARBA" id="ARBA00022801"/>
    </source>
</evidence>
<feature type="domain" description="5'-3' exonuclease" evidence="4">
    <location>
        <begin position="1"/>
        <end position="266"/>
    </location>
</feature>
<evidence type="ECO:0000259" key="4">
    <source>
        <dbReference type="SMART" id="SM00475"/>
    </source>
</evidence>
<evidence type="ECO:0000313" key="8">
    <source>
        <dbReference type="EMBL" id="CAB5050470.1"/>
    </source>
</evidence>
<dbReference type="Gene3D" id="1.10.150.20">
    <property type="entry name" value="5' to 3' exonuclease, C-terminal subdomain"/>
    <property type="match status" value="1"/>
</dbReference>
<dbReference type="GO" id="GO:0017108">
    <property type="term" value="F:5'-flap endonuclease activity"/>
    <property type="evidence" value="ECO:0007669"/>
    <property type="project" value="InterPro"/>
</dbReference>
<dbReference type="AlphaFoldDB" id="A0A6J6UYK8"/>
<dbReference type="InterPro" id="IPR020045">
    <property type="entry name" value="DNA_polI_H3TH"/>
</dbReference>
<dbReference type="EMBL" id="CAEZZQ010000004">
    <property type="protein sequence ID" value="CAB4764404.1"/>
    <property type="molecule type" value="Genomic_DNA"/>
</dbReference>
<dbReference type="InterPro" id="IPR036279">
    <property type="entry name" value="5-3_exonuclease_C_sf"/>
</dbReference>
<dbReference type="InterPro" id="IPR020046">
    <property type="entry name" value="5-3_exonucl_a-hlix_arch_N"/>
</dbReference>
<dbReference type="SUPFAM" id="SSF88723">
    <property type="entry name" value="PIN domain-like"/>
    <property type="match status" value="1"/>
</dbReference>
<dbReference type="SUPFAM" id="SSF47807">
    <property type="entry name" value="5' to 3' exonuclease, C-terminal subdomain"/>
    <property type="match status" value="1"/>
</dbReference>
<evidence type="ECO:0000313" key="5">
    <source>
        <dbReference type="EMBL" id="CAB4694948.1"/>
    </source>
</evidence>
<dbReference type="EMBL" id="CAFBQF010000045">
    <property type="protein sequence ID" value="CAB5050470.1"/>
    <property type="molecule type" value="Genomic_DNA"/>
</dbReference>
<keyword evidence="1" id="KW-0540">Nuclease</keyword>
<dbReference type="EMBL" id="CAEZXW010000009">
    <property type="protein sequence ID" value="CAB4694948.1"/>
    <property type="molecule type" value="Genomic_DNA"/>
</dbReference>
<protein>
    <submittedName>
        <fullName evidence="6">Unannotated protein</fullName>
    </submittedName>
</protein>
<evidence type="ECO:0000256" key="1">
    <source>
        <dbReference type="ARBA" id="ARBA00022722"/>
    </source>
</evidence>